<proteinExistence type="predicted"/>
<feature type="compositionally biased region" description="Pro residues" evidence="1">
    <location>
        <begin position="72"/>
        <end position="81"/>
    </location>
</feature>
<sequence length="81" mass="9171">MLTGSQHHRTLSSHPVFTEASRVFWPRRGRMHCRGSAVQSETRRSCGIPREKNHQSTNALSDNNKQRVSGATPPPRPQRDP</sequence>
<evidence type="ECO:0000313" key="2">
    <source>
        <dbReference type="EMBL" id="TNN45703.1"/>
    </source>
</evidence>
<comment type="caution">
    <text evidence="2">The sequence shown here is derived from an EMBL/GenBank/DDBJ whole genome shotgun (WGS) entry which is preliminary data.</text>
</comment>
<name>A0A4Z2FY88_9TELE</name>
<evidence type="ECO:0000313" key="3">
    <source>
        <dbReference type="Proteomes" id="UP000314294"/>
    </source>
</evidence>
<feature type="region of interest" description="Disordered" evidence="1">
    <location>
        <begin position="1"/>
        <end position="81"/>
    </location>
</feature>
<dbReference type="AlphaFoldDB" id="A0A4Z2FY88"/>
<evidence type="ECO:0000256" key="1">
    <source>
        <dbReference type="SAM" id="MobiDB-lite"/>
    </source>
</evidence>
<reference evidence="2 3" key="1">
    <citation type="submission" date="2019-03" db="EMBL/GenBank/DDBJ databases">
        <title>First draft genome of Liparis tanakae, snailfish: a comprehensive survey of snailfish specific genes.</title>
        <authorList>
            <person name="Kim W."/>
            <person name="Song I."/>
            <person name="Jeong J.-H."/>
            <person name="Kim D."/>
            <person name="Kim S."/>
            <person name="Ryu S."/>
            <person name="Song J.Y."/>
            <person name="Lee S.K."/>
        </authorList>
    </citation>
    <scope>NUCLEOTIDE SEQUENCE [LARGE SCALE GENOMIC DNA]</scope>
    <source>
        <tissue evidence="2">Muscle</tissue>
    </source>
</reference>
<dbReference type="Proteomes" id="UP000314294">
    <property type="component" value="Unassembled WGS sequence"/>
</dbReference>
<dbReference type="EMBL" id="SRLO01000829">
    <property type="protein sequence ID" value="TNN45703.1"/>
    <property type="molecule type" value="Genomic_DNA"/>
</dbReference>
<accession>A0A4Z2FY88</accession>
<feature type="compositionally biased region" description="Basic and acidic residues" evidence="1">
    <location>
        <begin position="41"/>
        <end position="54"/>
    </location>
</feature>
<protein>
    <submittedName>
        <fullName evidence="2">Uncharacterized protein</fullName>
    </submittedName>
</protein>
<organism evidence="2 3">
    <name type="scientific">Liparis tanakae</name>
    <name type="common">Tanaka's snailfish</name>
    <dbReference type="NCBI Taxonomy" id="230148"/>
    <lineage>
        <taxon>Eukaryota</taxon>
        <taxon>Metazoa</taxon>
        <taxon>Chordata</taxon>
        <taxon>Craniata</taxon>
        <taxon>Vertebrata</taxon>
        <taxon>Euteleostomi</taxon>
        <taxon>Actinopterygii</taxon>
        <taxon>Neopterygii</taxon>
        <taxon>Teleostei</taxon>
        <taxon>Neoteleostei</taxon>
        <taxon>Acanthomorphata</taxon>
        <taxon>Eupercaria</taxon>
        <taxon>Perciformes</taxon>
        <taxon>Cottioidei</taxon>
        <taxon>Cottales</taxon>
        <taxon>Liparidae</taxon>
        <taxon>Liparis</taxon>
    </lineage>
</organism>
<keyword evidence="3" id="KW-1185">Reference proteome</keyword>
<feature type="compositionally biased region" description="Polar residues" evidence="1">
    <location>
        <begin position="55"/>
        <end position="69"/>
    </location>
</feature>
<feature type="compositionally biased region" description="Basic residues" evidence="1">
    <location>
        <begin position="1"/>
        <end position="11"/>
    </location>
</feature>
<gene>
    <name evidence="2" type="ORF">EYF80_044094</name>
</gene>